<keyword evidence="1" id="KW-0723">Serine/threonine-protein kinase</keyword>
<evidence type="ECO:0000313" key="3">
    <source>
        <dbReference type="EMBL" id="MDT3281578.1"/>
    </source>
</evidence>
<reference evidence="3 4" key="1">
    <citation type="submission" date="2023-07" db="EMBL/GenBank/DDBJ databases">
        <title>Novel Shewanella species isolated from Baltic Sea sediments.</title>
        <authorList>
            <person name="Martin-Rodriguez A.J."/>
        </authorList>
    </citation>
    <scope>NUCLEOTIDE SEQUENCE [LARGE SCALE GENOMIC DNA]</scope>
    <source>
        <strain evidence="3 4">SP2S1-2</strain>
    </source>
</reference>
<keyword evidence="4" id="KW-1185">Reference proteome</keyword>
<accession>A0ABU3G2V3</accession>
<comment type="caution">
    <text evidence="3">The sequence shown here is derived from an EMBL/GenBank/DDBJ whole genome shotgun (WGS) entry which is preliminary data.</text>
</comment>
<keyword evidence="3" id="KW-0547">Nucleotide-binding</keyword>
<dbReference type="InterPro" id="IPR050267">
    <property type="entry name" value="Anti-sigma-factor_SerPK"/>
</dbReference>
<dbReference type="Proteomes" id="UP001249505">
    <property type="component" value="Unassembled WGS sequence"/>
</dbReference>
<keyword evidence="1" id="KW-0808">Transferase</keyword>
<evidence type="ECO:0000259" key="2">
    <source>
        <dbReference type="Pfam" id="PF13581"/>
    </source>
</evidence>
<sequence length="131" mass="15708">MNSLQLKLTQEQWRIQQFCPELEQFMLLQNVHERQRFKVIICVLEAINNILDHTEAGLEQIVLIMHCNDDRIIVDLLDHSTVLPKIEPHHCPEQMNEHGRGLWIMYNWMDEVRFQPTVLGTHLRLILLRRH</sequence>
<dbReference type="InterPro" id="IPR036890">
    <property type="entry name" value="HATPase_C_sf"/>
</dbReference>
<keyword evidence="3" id="KW-0067">ATP-binding</keyword>
<dbReference type="InterPro" id="IPR003594">
    <property type="entry name" value="HATPase_dom"/>
</dbReference>
<gene>
    <name evidence="3" type="ORF">Q4Q50_14940</name>
</gene>
<keyword evidence="1" id="KW-0418">Kinase</keyword>
<dbReference type="PANTHER" id="PTHR35526">
    <property type="entry name" value="ANTI-SIGMA-F FACTOR RSBW-RELATED"/>
    <property type="match status" value="1"/>
</dbReference>
<feature type="domain" description="Histidine kinase/HSP90-like ATPase" evidence="2">
    <location>
        <begin position="17"/>
        <end position="126"/>
    </location>
</feature>
<dbReference type="SUPFAM" id="SSF55874">
    <property type="entry name" value="ATPase domain of HSP90 chaperone/DNA topoisomerase II/histidine kinase"/>
    <property type="match status" value="1"/>
</dbReference>
<dbReference type="CDD" id="cd16936">
    <property type="entry name" value="HATPase_RsbW-like"/>
    <property type="match status" value="1"/>
</dbReference>
<protein>
    <submittedName>
        <fullName evidence="3">ATP-binding protein</fullName>
    </submittedName>
</protein>
<evidence type="ECO:0000313" key="4">
    <source>
        <dbReference type="Proteomes" id="UP001249505"/>
    </source>
</evidence>
<name>A0ABU3G2V3_9GAMM</name>
<evidence type="ECO:0000256" key="1">
    <source>
        <dbReference type="ARBA" id="ARBA00022527"/>
    </source>
</evidence>
<organism evidence="3 4">
    <name type="scientific">Shewanella scandinavica</name>
    <dbReference type="NCBI Taxonomy" id="3063538"/>
    <lineage>
        <taxon>Bacteria</taxon>
        <taxon>Pseudomonadati</taxon>
        <taxon>Pseudomonadota</taxon>
        <taxon>Gammaproteobacteria</taxon>
        <taxon>Alteromonadales</taxon>
        <taxon>Shewanellaceae</taxon>
        <taxon>Shewanella</taxon>
    </lineage>
</organism>
<dbReference type="EMBL" id="JAUOES010000017">
    <property type="protein sequence ID" value="MDT3281578.1"/>
    <property type="molecule type" value="Genomic_DNA"/>
</dbReference>
<proteinExistence type="predicted"/>
<dbReference type="PANTHER" id="PTHR35526:SF3">
    <property type="entry name" value="ANTI-SIGMA-F FACTOR RSBW"/>
    <property type="match status" value="1"/>
</dbReference>
<dbReference type="Gene3D" id="3.30.565.10">
    <property type="entry name" value="Histidine kinase-like ATPase, C-terminal domain"/>
    <property type="match status" value="1"/>
</dbReference>
<dbReference type="Pfam" id="PF13581">
    <property type="entry name" value="HATPase_c_2"/>
    <property type="match status" value="1"/>
</dbReference>
<dbReference type="GO" id="GO:0005524">
    <property type="term" value="F:ATP binding"/>
    <property type="evidence" value="ECO:0007669"/>
    <property type="project" value="UniProtKB-KW"/>
</dbReference>
<dbReference type="RefSeq" id="WP_006083684.1">
    <property type="nucleotide sequence ID" value="NZ_JAUOES010000017.1"/>
</dbReference>